<evidence type="ECO:0000259" key="1">
    <source>
        <dbReference type="Pfam" id="PF18721"/>
    </source>
</evidence>
<dbReference type="Proteomes" id="UP000308652">
    <property type="component" value="Unassembled WGS sequence"/>
</dbReference>
<dbReference type="STRING" id="68775.A0A5C3M073"/>
<accession>A0A5C3M073</accession>
<evidence type="ECO:0000313" key="2">
    <source>
        <dbReference type="EMBL" id="TFK38839.1"/>
    </source>
</evidence>
<name>A0A5C3M073_9AGAR</name>
<organism evidence="2 3">
    <name type="scientific">Crucibulum laeve</name>
    <dbReference type="NCBI Taxonomy" id="68775"/>
    <lineage>
        <taxon>Eukaryota</taxon>
        <taxon>Fungi</taxon>
        <taxon>Dikarya</taxon>
        <taxon>Basidiomycota</taxon>
        <taxon>Agaricomycotina</taxon>
        <taxon>Agaricomycetes</taxon>
        <taxon>Agaricomycetidae</taxon>
        <taxon>Agaricales</taxon>
        <taxon>Agaricineae</taxon>
        <taxon>Nidulariaceae</taxon>
        <taxon>Crucibulum</taxon>
    </lineage>
</organism>
<sequence>MVVVDGIVIGPQHCAYDGCTADLANGHGGVFCAFHESAYGESCRVHHCQNIKESDTQVCHQHQQEWSKHKFNQNQKTLSGIKRVLQWPGEQMPWQPNIARDVQAHDVPTPDVQQKNYFSASHFYCVETICAPCGVVIAWTKFDRAESSTNILEFLEAVYPTEDSRPDYVCIDKACMVLRSSISNRSWETWKKTTRFIVDSYHYINHCKTDFLCHKWCNPAPLDGSAPNLVVGATGKNGEVYYKQAFNTQACEQLNAWLGGFESILKRMTPSNFNWFLHTVLFYHTVHVIEKQT</sequence>
<dbReference type="AlphaFoldDB" id="A0A5C3M073"/>
<feature type="domain" description="CxC6 like cysteine cluster associated with KDZ" evidence="1">
    <location>
        <begin position="3"/>
        <end position="69"/>
    </location>
</feature>
<dbReference type="OrthoDB" id="2527272at2759"/>
<protein>
    <recommendedName>
        <fullName evidence="1">CxC6 like cysteine cluster associated with KDZ domain-containing protein</fullName>
    </recommendedName>
</protein>
<dbReference type="InterPro" id="IPR040898">
    <property type="entry name" value="CxC6"/>
</dbReference>
<evidence type="ECO:0000313" key="3">
    <source>
        <dbReference type="Proteomes" id="UP000308652"/>
    </source>
</evidence>
<keyword evidence="3" id="KW-1185">Reference proteome</keyword>
<reference evidence="2 3" key="1">
    <citation type="journal article" date="2019" name="Nat. Ecol. Evol.">
        <title>Megaphylogeny resolves global patterns of mushroom evolution.</title>
        <authorList>
            <person name="Varga T."/>
            <person name="Krizsan K."/>
            <person name="Foldi C."/>
            <person name="Dima B."/>
            <person name="Sanchez-Garcia M."/>
            <person name="Sanchez-Ramirez S."/>
            <person name="Szollosi G.J."/>
            <person name="Szarkandi J.G."/>
            <person name="Papp V."/>
            <person name="Albert L."/>
            <person name="Andreopoulos W."/>
            <person name="Angelini C."/>
            <person name="Antonin V."/>
            <person name="Barry K.W."/>
            <person name="Bougher N.L."/>
            <person name="Buchanan P."/>
            <person name="Buyck B."/>
            <person name="Bense V."/>
            <person name="Catcheside P."/>
            <person name="Chovatia M."/>
            <person name="Cooper J."/>
            <person name="Damon W."/>
            <person name="Desjardin D."/>
            <person name="Finy P."/>
            <person name="Geml J."/>
            <person name="Haridas S."/>
            <person name="Hughes K."/>
            <person name="Justo A."/>
            <person name="Karasinski D."/>
            <person name="Kautmanova I."/>
            <person name="Kiss B."/>
            <person name="Kocsube S."/>
            <person name="Kotiranta H."/>
            <person name="LaButti K.M."/>
            <person name="Lechner B.E."/>
            <person name="Liimatainen K."/>
            <person name="Lipzen A."/>
            <person name="Lukacs Z."/>
            <person name="Mihaltcheva S."/>
            <person name="Morgado L.N."/>
            <person name="Niskanen T."/>
            <person name="Noordeloos M.E."/>
            <person name="Ohm R.A."/>
            <person name="Ortiz-Santana B."/>
            <person name="Ovrebo C."/>
            <person name="Racz N."/>
            <person name="Riley R."/>
            <person name="Savchenko A."/>
            <person name="Shiryaev A."/>
            <person name="Soop K."/>
            <person name="Spirin V."/>
            <person name="Szebenyi C."/>
            <person name="Tomsovsky M."/>
            <person name="Tulloss R.E."/>
            <person name="Uehling J."/>
            <person name="Grigoriev I.V."/>
            <person name="Vagvolgyi C."/>
            <person name="Papp T."/>
            <person name="Martin F.M."/>
            <person name="Miettinen O."/>
            <person name="Hibbett D.S."/>
            <person name="Nagy L.G."/>
        </authorList>
    </citation>
    <scope>NUCLEOTIDE SEQUENCE [LARGE SCALE GENOMIC DNA]</scope>
    <source>
        <strain evidence="2 3">CBS 166.37</strain>
    </source>
</reference>
<gene>
    <name evidence="2" type="ORF">BDQ12DRAFT_605108</name>
</gene>
<dbReference type="EMBL" id="ML213602">
    <property type="protein sequence ID" value="TFK38839.1"/>
    <property type="molecule type" value="Genomic_DNA"/>
</dbReference>
<proteinExistence type="predicted"/>
<dbReference type="Pfam" id="PF18721">
    <property type="entry name" value="CxC6"/>
    <property type="match status" value="1"/>
</dbReference>